<dbReference type="Proteomes" id="UP000002786">
    <property type="component" value="Unassembled WGS sequence"/>
</dbReference>
<feature type="transmembrane region" description="Helical" evidence="5">
    <location>
        <begin position="32"/>
        <end position="50"/>
    </location>
</feature>
<protein>
    <submittedName>
        <fullName evidence="7">Membrane protein implicated in regulation of membrane protease activity</fullName>
    </submittedName>
</protein>
<dbReference type="PANTHER" id="PTHR33507:SF3">
    <property type="entry name" value="INNER MEMBRANE PROTEIN YBBJ"/>
    <property type="match status" value="1"/>
</dbReference>
<reference evidence="7 8" key="1">
    <citation type="submission" date="2012-02" db="EMBL/GenBank/DDBJ databases">
        <title>Improved High-Quality Draft genome of Prevotella bivia DSM 20514.</title>
        <authorList>
            <consortium name="US DOE Joint Genome Institute (JGI-PGF)"/>
            <person name="Lucas S."/>
            <person name="Copeland A."/>
            <person name="Lapidus A."/>
            <person name="Bruce D."/>
            <person name="Goodwin L."/>
            <person name="Pitluck S."/>
            <person name="Peters L."/>
            <person name="Mikhailova N."/>
            <person name="Munk A.C.C."/>
            <person name="Kyrpides N."/>
            <person name="Mavromatis K."/>
            <person name="Detter J.C."/>
            <person name="Han C."/>
            <person name="Land M."/>
            <person name="Hauser L."/>
            <person name="Markowitz V."/>
            <person name="Cheng J.-F."/>
            <person name="Hugenholtz P."/>
            <person name="Woyke T."/>
            <person name="Wu D."/>
            <person name="Gronow S."/>
            <person name="Wellnitz S."/>
            <person name="Brambilla E."/>
            <person name="Klenk H.-P."/>
            <person name="Eisen J.A."/>
        </authorList>
    </citation>
    <scope>NUCLEOTIDE SEQUENCE [LARGE SCALE GENOMIC DNA]</scope>
    <source>
        <strain evidence="7 8">DSM 20514</strain>
    </source>
</reference>
<comment type="subcellular location">
    <subcellularLocation>
        <location evidence="1">Membrane</location>
        <topology evidence="1">Multi-pass membrane protein</topology>
    </subcellularLocation>
</comment>
<keyword evidence="2 5" id="KW-0812">Transmembrane</keyword>
<dbReference type="InterPro" id="IPR012340">
    <property type="entry name" value="NA-bd_OB-fold"/>
</dbReference>
<sequence length="154" mass="17293">MPMFDYLAQNLWLVWTLVSLLCLILELTSGDFFVMCFAIGGIFTALLSPFVDSLTIQIITFSVCSVLSIIFVRPVMLKYFHRHDKNRVSNADALIGREGRITEPIEGNGFGRVQIDGDYWKARSVDGVAIAYGQEVRIISRDSIIVTVEKLSIN</sequence>
<dbReference type="PANTHER" id="PTHR33507">
    <property type="entry name" value="INNER MEMBRANE PROTEIN YBBJ"/>
    <property type="match status" value="1"/>
</dbReference>
<feature type="transmembrane region" description="Helical" evidence="5">
    <location>
        <begin position="6"/>
        <end position="25"/>
    </location>
</feature>
<feature type="domain" description="NfeD-like C-terminal" evidence="6">
    <location>
        <begin position="91"/>
        <end position="150"/>
    </location>
</feature>
<keyword evidence="4 5" id="KW-0472">Membrane</keyword>
<name>I4Z6Q9_9BACT</name>
<evidence type="ECO:0000259" key="6">
    <source>
        <dbReference type="Pfam" id="PF01957"/>
    </source>
</evidence>
<dbReference type="Pfam" id="PF01957">
    <property type="entry name" value="NfeD"/>
    <property type="match status" value="1"/>
</dbReference>
<keyword evidence="7" id="KW-0645">Protease</keyword>
<evidence type="ECO:0000256" key="1">
    <source>
        <dbReference type="ARBA" id="ARBA00004141"/>
    </source>
</evidence>
<accession>I4Z6Q9</accession>
<dbReference type="GO" id="GO:0006508">
    <property type="term" value="P:proteolysis"/>
    <property type="evidence" value="ECO:0007669"/>
    <property type="project" value="UniProtKB-KW"/>
</dbReference>
<keyword evidence="7" id="KW-0378">Hydrolase</keyword>
<keyword evidence="3 5" id="KW-1133">Transmembrane helix</keyword>
<dbReference type="Gene3D" id="2.40.50.140">
    <property type="entry name" value="Nucleic acid-binding proteins"/>
    <property type="match status" value="1"/>
</dbReference>
<dbReference type="AlphaFoldDB" id="I4Z6Q9"/>
<dbReference type="HOGENOM" id="CLU_116732_2_0_10"/>
<organism evidence="7 8">
    <name type="scientific">Prevotella bivia DSM 20514</name>
    <dbReference type="NCBI Taxonomy" id="868129"/>
    <lineage>
        <taxon>Bacteria</taxon>
        <taxon>Pseudomonadati</taxon>
        <taxon>Bacteroidota</taxon>
        <taxon>Bacteroidia</taxon>
        <taxon>Bacteroidales</taxon>
        <taxon>Prevotellaceae</taxon>
        <taxon>Prevotella</taxon>
    </lineage>
</organism>
<keyword evidence="8" id="KW-1185">Reference proteome</keyword>
<feature type="transmembrane region" description="Helical" evidence="5">
    <location>
        <begin position="56"/>
        <end position="77"/>
    </location>
</feature>
<evidence type="ECO:0000256" key="2">
    <source>
        <dbReference type="ARBA" id="ARBA00022692"/>
    </source>
</evidence>
<evidence type="ECO:0000256" key="4">
    <source>
        <dbReference type="ARBA" id="ARBA00023136"/>
    </source>
</evidence>
<evidence type="ECO:0000313" key="8">
    <source>
        <dbReference type="Proteomes" id="UP000002786"/>
    </source>
</evidence>
<dbReference type="EMBL" id="JH660660">
    <property type="protein sequence ID" value="EIM31901.1"/>
    <property type="molecule type" value="Genomic_DNA"/>
</dbReference>
<dbReference type="SUPFAM" id="SSF141322">
    <property type="entry name" value="NfeD domain-like"/>
    <property type="match status" value="1"/>
</dbReference>
<evidence type="ECO:0000313" key="7">
    <source>
        <dbReference type="EMBL" id="EIM31901.1"/>
    </source>
</evidence>
<dbReference type="InterPro" id="IPR052165">
    <property type="entry name" value="Membrane_assoc_protease"/>
</dbReference>
<evidence type="ECO:0000256" key="5">
    <source>
        <dbReference type="SAM" id="Phobius"/>
    </source>
</evidence>
<dbReference type="GO" id="GO:0008233">
    <property type="term" value="F:peptidase activity"/>
    <property type="evidence" value="ECO:0007669"/>
    <property type="project" value="UniProtKB-KW"/>
</dbReference>
<dbReference type="InterPro" id="IPR002810">
    <property type="entry name" value="NfeD-like_C"/>
</dbReference>
<evidence type="ECO:0000256" key="3">
    <source>
        <dbReference type="ARBA" id="ARBA00022989"/>
    </source>
</evidence>
<gene>
    <name evidence="7" type="ORF">PrebiDRAFT_0106</name>
</gene>
<proteinExistence type="predicted"/>
<dbReference type="GO" id="GO:0005886">
    <property type="term" value="C:plasma membrane"/>
    <property type="evidence" value="ECO:0007669"/>
    <property type="project" value="TreeGrafter"/>
</dbReference>